<sequence>MQNIMIRPLVPADHSWLRDFLVKQWGSTQMVYSKGIHHCDQLPGFVALQGAEPVGLITYLISEDELEVISLDSLCEGSGIGSALLTATEEVAQEQGLRRIWLITTNDNLHALKFYQKRGYDLVQIYRFAVEAARKIKPQIPLIGNDGIKIQDEIELEKTLC</sequence>
<dbReference type="InterPro" id="IPR000182">
    <property type="entry name" value="GNAT_dom"/>
</dbReference>
<keyword evidence="5" id="KW-1185">Reference proteome</keyword>
<dbReference type="Pfam" id="PF00583">
    <property type="entry name" value="Acetyltransf_1"/>
    <property type="match status" value="1"/>
</dbReference>
<evidence type="ECO:0000313" key="4">
    <source>
        <dbReference type="EMBL" id="ASS75249.1"/>
    </source>
</evidence>
<dbReference type="SUPFAM" id="SSF55729">
    <property type="entry name" value="Acyl-CoA N-acyltransferases (Nat)"/>
    <property type="match status" value="1"/>
</dbReference>
<dbReference type="EMBL" id="CP022657">
    <property type="protein sequence ID" value="ASS75249.1"/>
    <property type="molecule type" value="Genomic_DNA"/>
</dbReference>
<evidence type="ECO:0000313" key="5">
    <source>
        <dbReference type="Proteomes" id="UP000214688"/>
    </source>
</evidence>
<dbReference type="CDD" id="cd04301">
    <property type="entry name" value="NAT_SF"/>
    <property type="match status" value="1"/>
</dbReference>
<dbReference type="AlphaFoldDB" id="A0A223D0G4"/>
<feature type="domain" description="N-acetyltransferase" evidence="3">
    <location>
        <begin position="4"/>
        <end position="140"/>
    </location>
</feature>
<keyword evidence="1 4" id="KW-0808">Transferase</keyword>
<name>A0A223D0G4_9BACL</name>
<proteinExistence type="predicted"/>
<organism evidence="4 5">
    <name type="scientific">Tumebacillus algifaecis</name>
    <dbReference type="NCBI Taxonomy" id="1214604"/>
    <lineage>
        <taxon>Bacteria</taxon>
        <taxon>Bacillati</taxon>
        <taxon>Bacillota</taxon>
        <taxon>Bacilli</taxon>
        <taxon>Bacillales</taxon>
        <taxon>Alicyclobacillaceae</taxon>
        <taxon>Tumebacillus</taxon>
    </lineage>
</organism>
<dbReference type="InterPro" id="IPR050832">
    <property type="entry name" value="Bact_Acetyltransf"/>
</dbReference>
<dbReference type="Proteomes" id="UP000214688">
    <property type="component" value="Chromosome"/>
</dbReference>
<evidence type="ECO:0000256" key="2">
    <source>
        <dbReference type="ARBA" id="ARBA00023315"/>
    </source>
</evidence>
<dbReference type="RefSeq" id="WP_094236497.1">
    <property type="nucleotide sequence ID" value="NZ_CP022657.1"/>
</dbReference>
<dbReference type="Gene3D" id="3.40.630.30">
    <property type="match status" value="1"/>
</dbReference>
<protein>
    <submittedName>
        <fullName evidence="4">GNAT family N-acetyltransferase</fullName>
    </submittedName>
</protein>
<dbReference type="OrthoDB" id="7365228at2"/>
<dbReference type="GO" id="GO:0016747">
    <property type="term" value="F:acyltransferase activity, transferring groups other than amino-acyl groups"/>
    <property type="evidence" value="ECO:0007669"/>
    <property type="project" value="InterPro"/>
</dbReference>
<accession>A0A223D0G4</accession>
<dbReference type="PANTHER" id="PTHR43877">
    <property type="entry name" value="AMINOALKYLPHOSPHONATE N-ACETYLTRANSFERASE-RELATED-RELATED"/>
    <property type="match status" value="1"/>
</dbReference>
<dbReference type="PROSITE" id="PS51186">
    <property type="entry name" value="GNAT"/>
    <property type="match status" value="1"/>
</dbReference>
<keyword evidence="2" id="KW-0012">Acyltransferase</keyword>
<dbReference type="InterPro" id="IPR016181">
    <property type="entry name" value="Acyl_CoA_acyltransferase"/>
</dbReference>
<gene>
    <name evidence="4" type="ORF">CIG75_09810</name>
</gene>
<dbReference type="PANTHER" id="PTHR43877:SF2">
    <property type="entry name" value="AMINOALKYLPHOSPHONATE N-ACETYLTRANSFERASE-RELATED"/>
    <property type="match status" value="1"/>
</dbReference>
<reference evidence="4 5" key="1">
    <citation type="journal article" date="2015" name="Int. J. Syst. Evol. Microbiol.">
        <title>Tumebacillus algifaecis sp. nov., isolated from decomposing algal scum.</title>
        <authorList>
            <person name="Wu Y.F."/>
            <person name="Zhang B."/>
            <person name="Xing P."/>
            <person name="Wu Q.L."/>
            <person name="Liu S.J."/>
        </authorList>
    </citation>
    <scope>NUCLEOTIDE SEQUENCE [LARGE SCALE GENOMIC DNA]</scope>
    <source>
        <strain evidence="4 5">THMBR28</strain>
    </source>
</reference>
<dbReference type="KEGG" id="tab:CIG75_09810"/>
<evidence type="ECO:0000256" key="1">
    <source>
        <dbReference type="ARBA" id="ARBA00022679"/>
    </source>
</evidence>
<evidence type="ECO:0000259" key="3">
    <source>
        <dbReference type="PROSITE" id="PS51186"/>
    </source>
</evidence>